<evidence type="ECO:0000313" key="2">
    <source>
        <dbReference type="Proteomes" id="UP001152888"/>
    </source>
</evidence>
<reference evidence="1" key="1">
    <citation type="submission" date="2022-03" db="EMBL/GenBank/DDBJ databases">
        <authorList>
            <person name="Sayadi A."/>
        </authorList>
    </citation>
    <scope>NUCLEOTIDE SEQUENCE</scope>
</reference>
<comment type="caution">
    <text evidence="1">The sequence shown here is derived from an EMBL/GenBank/DDBJ whole genome shotgun (WGS) entry which is preliminary data.</text>
</comment>
<organism evidence="1 2">
    <name type="scientific">Acanthoscelides obtectus</name>
    <name type="common">Bean weevil</name>
    <name type="synonym">Bruchus obtectus</name>
    <dbReference type="NCBI Taxonomy" id="200917"/>
    <lineage>
        <taxon>Eukaryota</taxon>
        <taxon>Metazoa</taxon>
        <taxon>Ecdysozoa</taxon>
        <taxon>Arthropoda</taxon>
        <taxon>Hexapoda</taxon>
        <taxon>Insecta</taxon>
        <taxon>Pterygota</taxon>
        <taxon>Neoptera</taxon>
        <taxon>Endopterygota</taxon>
        <taxon>Coleoptera</taxon>
        <taxon>Polyphaga</taxon>
        <taxon>Cucujiformia</taxon>
        <taxon>Chrysomeloidea</taxon>
        <taxon>Chrysomelidae</taxon>
        <taxon>Bruchinae</taxon>
        <taxon>Bruchini</taxon>
        <taxon>Acanthoscelides</taxon>
    </lineage>
</organism>
<dbReference type="EMBL" id="CAKOFQ010006680">
    <property type="protein sequence ID" value="CAH1958987.1"/>
    <property type="molecule type" value="Genomic_DNA"/>
</dbReference>
<name>A0A9P0NY65_ACAOB</name>
<keyword evidence="2" id="KW-1185">Reference proteome</keyword>
<dbReference type="AlphaFoldDB" id="A0A9P0NY65"/>
<evidence type="ECO:0000313" key="1">
    <source>
        <dbReference type="EMBL" id="CAH1958987.1"/>
    </source>
</evidence>
<dbReference type="Proteomes" id="UP001152888">
    <property type="component" value="Unassembled WGS sequence"/>
</dbReference>
<accession>A0A9P0NY65</accession>
<gene>
    <name evidence="1" type="ORF">ACAOBT_LOCUS2955</name>
</gene>
<protein>
    <submittedName>
        <fullName evidence="1">Uncharacterized protein</fullName>
    </submittedName>
</protein>
<sequence>MITDDRIIATEVHKTRHGNKYKKKSVQMYPSVKTAGRIYEEAIQSIGQNYKQNQDKELNDYYLAPHLFLDPFLKSRKSKGNIAEESALSADEEAN</sequence>
<proteinExistence type="predicted"/>